<protein>
    <submittedName>
        <fullName evidence="1">MmcB family DNA repair protein</fullName>
    </submittedName>
</protein>
<dbReference type="InterPro" id="IPR009394">
    <property type="entry name" value="MmcB-like"/>
</dbReference>
<dbReference type="Pfam" id="PF06319">
    <property type="entry name" value="MmcB-like"/>
    <property type="match status" value="1"/>
</dbReference>
<dbReference type="RefSeq" id="WP_152214203.1">
    <property type="nucleotide sequence ID" value="NZ_JBAQYD010000076.1"/>
</dbReference>
<evidence type="ECO:0000313" key="1">
    <source>
        <dbReference type="EMBL" id="KAB7742649.1"/>
    </source>
</evidence>
<accession>A0A6N6VM26</accession>
<evidence type="ECO:0000313" key="2">
    <source>
        <dbReference type="Proteomes" id="UP000468901"/>
    </source>
</evidence>
<gene>
    <name evidence="1" type="ORF">F2P47_00500</name>
</gene>
<organism evidence="1 2">
    <name type="scientific">Parvibaculum sedimenti</name>
    <dbReference type="NCBI Taxonomy" id="2608632"/>
    <lineage>
        <taxon>Bacteria</taxon>
        <taxon>Pseudomonadati</taxon>
        <taxon>Pseudomonadota</taxon>
        <taxon>Alphaproteobacteria</taxon>
        <taxon>Hyphomicrobiales</taxon>
        <taxon>Parvibaculaceae</taxon>
        <taxon>Parvibaculum</taxon>
    </lineage>
</organism>
<name>A0A6N6VM26_9HYPH</name>
<proteinExistence type="predicted"/>
<dbReference type="EMBL" id="WESC01000001">
    <property type="protein sequence ID" value="KAB7742649.1"/>
    <property type="molecule type" value="Genomic_DNA"/>
</dbReference>
<dbReference type="PIRSF" id="PIRSF031796">
    <property type="entry name" value="UPC031796"/>
    <property type="match status" value="1"/>
</dbReference>
<reference evidence="1 2" key="1">
    <citation type="submission" date="2019-09" db="EMBL/GenBank/DDBJ databases">
        <title>Parvibaculum sedimenti sp. nov., isolated from sediment.</title>
        <authorList>
            <person name="Wang Y."/>
        </authorList>
    </citation>
    <scope>NUCLEOTIDE SEQUENCE [LARGE SCALE GENOMIC DNA]</scope>
    <source>
        <strain evidence="1 2">HXT-9</strain>
    </source>
</reference>
<comment type="caution">
    <text evidence="1">The sequence shown here is derived from an EMBL/GenBank/DDBJ whole genome shotgun (WGS) entry which is preliminary data.</text>
</comment>
<dbReference type="AlphaFoldDB" id="A0A6N6VM26"/>
<sequence>MANFSDETEDSFRLFDGRQSATAAAVQRGCGRLLAQMNYAALTELTLATGRRADIIALGPKGEIIIIEIKSSLTDYLTDGKWEDYLDFCDRFFFAVPPDFPREVIPLDVGLIIADKYDAEILREGEHDVQLPAARRKALTLQYARVAARRVFRILDVE</sequence>
<dbReference type="Proteomes" id="UP000468901">
    <property type="component" value="Unassembled WGS sequence"/>
</dbReference>
<keyword evidence="2" id="KW-1185">Reference proteome</keyword>